<name>A0ABQ1KTU5_9BURK</name>
<feature type="region of interest" description="Disordered" evidence="1">
    <location>
        <begin position="1"/>
        <end position="79"/>
    </location>
</feature>
<gene>
    <name evidence="2" type="ORF">GCM10011572_31030</name>
</gene>
<organism evidence="2 3">
    <name type="scientific">Pseudoduganella buxea</name>
    <dbReference type="NCBI Taxonomy" id="1949069"/>
    <lineage>
        <taxon>Bacteria</taxon>
        <taxon>Pseudomonadati</taxon>
        <taxon>Pseudomonadota</taxon>
        <taxon>Betaproteobacteria</taxon>
        <taxon>Burkholderiales</taxon>
        <taxon>Oxalobacteraceae</taxon>
        <taxon>Telluria group</taxon>
        <taxon>Pseudoduganella</taxon>
    </lineage>
</organism>
<evidence type="ECO:0000313" key="2">
    <source>
        <dbReference type="EMBL" id="GGC07252.1"/>
    </source>
</evidence>
<comment type="caution">
    <text evidence="2">The sequence shown here is derived from an EMBL/GenBank/DDBJ whole genome shotgun (WGS) entry which is preliminary data.</text>
</comment>
<dbReference type="Proteomes" id="UP000622638">
    <property type="component" value="Unassembled WGS sequence"/>
</dbReference>
<dbReference type="EMBL" id="BMKG01000012">
    <property type="protein sequence ID" value="GGC07252.1"/>
    <property type="molecule type" value="Genomic_DNA"/>
</dbReference>
<evidence type="ECO:0000313" key="3">
    <source>
        <dbReference type="Proteomes" id="UP000622638"/>
    </source>
</evidence>
<dbReference type="RefSeq" id="WP_229427727.1">
    <property type="nucleotide sequence ID" value="NZ_BMKG01000012.1"/>
</dbReference>
<feature type="compositionally biased region" description="Basic and acidic residues" evidence="1">
    <location>
        <begin position="53"/>
        <end position="63"/>
    </location>
</feature>
<keyword evidence="3" id="KW-1185">Reference proteome</keyword>
<sequence>MQQHDEAKKQEGKPERCQNAADIAKMTAPLRRAFSPAPERGEQEAEAAQADAGARDQGQEGQKENQAGDSDSFYVGILG</sequence>
<protein>
    <submittedName>
        <fullName evidence="2">Uncharacterized protein</fullName>
    </submittedName>
</protein>
<feature type="compositionally biased region" description="Basic and acidic residues" evidence="1">
    <location>
        <begin position="1"/>
        <end position="16"/>
    </location>
</feature>
<reference evidence="3" key="1">
    <citation type="journal article" date="2019" name="Int. J. Syst. Evol. Microbiol.">
        <title>The Global Catalogue of Microorganisms (GCM) 10K type strain sequencing project: providing services to taxonomists for standard genome sequencing and annotation.</title>
        <authorList>
            <consortium name="The Broad Institute Genomics Platform"/>
            <consortium name="The Broad Institute Genome Sequencing Center for Infectious Disease"/>
            <person name="Wu L."/>
            <person name="Ma J."/>
        </authorList>
    </citation>
    <scope>NUCLEOTIDE SEQUENCE [LARGE SCALE GENOMIC DNA]</scope>
    <source>
        <strain evidence="3">CGMCC 1.15931</strain>
    </source>
</reference>
<evidence type="ECO:0000256" key="1">
    <source>
        <dbReference type="SAM" id="MobiDB-lite"/>
    </source>
</evidence>
<accession>A0ABQ1KTU5</accession>
<proteinExistence type="predicted"/>